<proteinExistence type="predicted"/>
<dbReference type="InterPro" id="IPR050194">
    <property type="entry name" value="Glycosyltransferase_grp1"/>
</dbReference>
<dbReference type="InterPro" id="IPR028098">
    <property type="entry name" value="Glyco_trans_4-like_N"/>
</dbReference>
<organism evidence="3 4">
    <name type="scientific">Paenibacillus terrae</name>
    <dbReference type="NCBI Taxonomy" id="159743"/>
    <lineage>
        <taxon>Bacteria</taxon>
        <taxon>Bacillati</taxon>
        <taxon>Bacillota</taxon>
        <taxon>Bacilli</taxon>
        <taxon>Bacillales</taxon>
        <taxon>Paenibacillaceae</taxon>
        <taxon>Paenibacillus</taxon>
    </lineage>
</organism>
<dbReference type="Proteomes" id="UP000032534">
    <property type="component" value="Unassembled WGS sequence"/>
</dbReference>
<accession>A0A0D7X0I2</accession>
<dbReference type="Pfam" id="PF13439">
    <property type="entry name" value="Glyco_transf_4"/>
    <property type="match status" value="1"/>
</dbReference>
<feature type="domain" description="Glycosyltransferase subfamily 4-like N-terminal" evidence="2">
    <location>
        <begin position="15"/>
        <end position="180"/>
    </location>
</feature>
<dbReference type="EMBL" id="JTHP01000030">
    <property type="protein sequence ID" value="KJD44734.1"/>
    <property type="molecule type" value="Genomic_DNA"/>
</dbReference>
<dbReference type="RefSeq" id="WP_044646957.1">
    <property type="nucleotide sequence ID" value="NZ_JTHP01000030.1"/>
</dbReference>
<keyword evidence="3" id="KW-0808">Transferase</keyword>
<sequence>MLRVALFTDTYAPDVNGAALTLERWIGYLEKHGVSTLVFAPEADHHLPSGSGIERLRSIPFLLYRECRLAIPNAKQINDRLSAFSPHLIHVATPFNLGLYGTSYAAKHHVPLVASYHTHFDKYLEYYKLRWLEPALWKYMLWFHRHCERVYVPSRSTMELLHNKGMSQLEIWGRGIDTHRFQPKVDRHAVWRKWGVRADAFVILYVGRLAPEKGIDTLLDAYLQLPDDVQAESVLVIAGDGPLYKVKTAADMGVPEHAVHWLGFVKGQELAELYAAADVFLFPSTTETFGNVVLEAMASGTPVVGADEGGVKDNLIHGKTGLLCPAGDTAAFAEAVHLLYKDGPLRDSMSMAGRAYSVEQTWDRIFERLLDSYMDAATLHLDSRPMTHI</sequence>
<comment type="caution">
    <text evidence="3">The sequence shown here is derived from an EMBL/GenBank/DDBJ whole genome shotgun (WGS) entry which is preliminary data.</text>
</comment>
<reference evidence="3 4" key="1">
    <citation type="submission" date="2014-11" db="EMBL/GenBank/DDBJ databases">
        <title>Draft Genome Sequences of Paenibacillus polymyxa NRRL B-30509 and Paenibacillus terrae NRRL B-30644, Strains from a Poultry Environment that Produce Tridecaptin A and Paenicidins.</title>
        <authorList>
            <person name="van Belkum M.J."/>
            <person name="Lohans C.T."/>
            <person name="Vederas J.C."/>
        </authorList>
    </citation>
    <scope>NUCLEOTIDE SEQUENCE [LARGE SCALE GENOMIC DNA]</scope>
    <source>
        <strain evidence="3 4">NRRL B-30644</strain>
    </source>
</reference>
<dbReference type="PANTHER" id="PTHR45947">
    <property type="entry name" value="SULFOQUINOVOSYL TRANSFERASE SQD2"/>
    <property type="match status" value="1"/>
</dbReference>
<dbReference type="Pfam" id="PF00534">
    <property type="entry name" value="Glycos_transf_1"/>
    <property type="match status" value="1"/>
</dbReference>
<dbReference type="Gene3D" id="3.40.50.2000">
    <property type="entry name" value="Glycogen Phosphorylase B"/>
    <property type="match status" value="2"/>
</dbReference>
<dbReference type="GO" id="GO:0016758">
    <property type="term" value="F:hexosyltransferase activity"/>
    <property type="evidence" value="ECO:0007669"/>
    <property type="project" value="TreeGrafter"/>
</dbReference>
<dbReference type="OrthoDB" id="9802525at2"/>
<evidence type="ECO:0000259" key="2">
    <source>
        <dbReference type="Pfam" id="PF13439"/>
    </source>
</evidence>
<dbReference type="SUPFAM" id="SSF53756">
    <property type="entry name" value="UDP-Glycosyltransferase/glycogen phosphorylase"/>
    <property type="match status" value="1"/>
</dbReference>
<dbReference type="InterPro" id="IPR001296">
    <property type="entry name" value="Glyco_trans_1"/>
</dbReference>
<dbReference type="PANTHER" id="PTHR45947:SF3">
    <property type="entry name" value="SULFOQUINOVOSYL TRANSFERASE SQD2"/>
    <property type="match status" value="1"/>
</dbReference>
<protein>
    <submittedName>
        <fullName evidence="3">Glycosyl transferase</fullName>
    </submittedName>
</protein>
<dbReference type="CDD" id="cd03814">
    <property type="entry name" value="GT4-like"/>
    <property type="match status" value="1"/>
</dbReference>
<gene>
    <name evidence="3" type="ORF">QD47_15295</name>
</gene>
<feature type="domain" description="Glycosyl transferase family 1" evidence="1">
    <location>
        <begin position="192"/>
        <end position="354"/>
    </location>
</feature>
<evidence type="ECO:0000313" key="4">
    <source>
        <dbReference type="Proteomes" id="UP000032534"/>
    </source>
</evidence>
<evidence type="ECO:0000313" key="3">
    <source>
        <dbReference type="EMBL" id="KJD44734.1"/>
    </source>
</evidence>
<dbReference type="AlphaFoldDB" id="A0A0D7X0I2"/>
<evidence type="ECO:0000259" key="1">
    <source>
        <dbReference type="Pfam" id="PF00534"/>
    </source>
</evidence>
<name>A0A0D7X0I2_9BACL</name>
<dbReference type="PATRIC" id="fig|159743.3.peg.3402"/>
<keyword evidence="4" id="KW-1185">Reference proteome</keyword>